<evidence type="ECO:0000256" key="7">
    <source>
        <dbReference type="ARBA" id="ARBA00023306"/>
    </source>
</evidence>
<sequence length="102" mass="11274">MNRLSTVLLLALMASAMYLVKTSYEARRAFADLEKAKAEERQLASDATRLEAERRSEGTHLRVERDAREKLQMRLATPDVTLYVNDPQAPARPASAASGGTP</sequence>
<evidence type="ECO:0000313" key="12">
    <source>
        <dbReference type="EMBL" id="KAB0585200.1"/>
    </source>
</evidence>
<proteinExistence type="inferred from homology"/>
<dbReference type="RefSeq" id="WP_151122182.1">
    <property type="nucleotide sequence ID" value="NZ_CP088081.1"/>
</dbReference>
<keyword evidence="10" id="KW-0175">Coiled coil</keyword>
<evidence type="ECO:0000256" key="4">
    <source>
        <dbReference type="ARBA" id="ARBA00022692"/>
    </source>
</evidence>
<dbReference type="Proteomes" id="UP000430120">
    <property type="component" value="Unassembled WGS sequence"/>
</dbReference>
<evidence type="ECO:0000256" key="6">
    <source>
        <dbReference type="ARBA" id="ARBA00023136"/>
    </source>
</evidence>
<comment type="function">
    <text evidence="8">Essential cell division protein. May link together the upstream cell division proteins, which are predominantly cytoplasmic, with the downstream cell division proteins, which are predominantly periplasmic.</text>
</comment>
<feature type="coiled-coil region" evidence="10">
    <location>
        <begin position="21"/>
        <end position="53"/>
    </location>
</feature>
<dbReference type="HAMAP" id="MF_00910">
    <property type="entry name" value="FtsL"/>
    <property type="match status" value="1"/>
</dbReference>
<accession>A0A643FJY0</accession>
<feature type="region of interest" description="Disordered" evidence="11">
    <location>
        <begin position="82"/>
        <end position="102"/>
    </location>
</feature>
<dbReference type="OrthoDB" id="5298556at2"/>
<evidence type="ECO:0000313" key="13">
    <source>
        <dbReference type="Proteomes" id="UP000430120"/>
    </source>
</evidence>
<name>A0A643FJY0_IDEDE</name>
<keyword evidence="4 8" id="KW-0812">Transmembrane</keyword>
<keyword evidence="6 8" id="KW-0472">Membrane</keyword>
<evidence type="ECO:0000256" key="11">
    <source>
        <dbReference type="SAM" id="MobiDB-lite"/>
    </source>
</evidence>
<comment type="similarity">
    <text evidence="8">Belongs to the FtsL family.</text>
</comment>
<organism evidence="12 13">
    <name type="scientific">Ideonella dechloratans</name>
    <dbReference type="NCBI Taxonomy" id="36863"/>
    <lineage>
        <taxon>Bacteria</taxon>
        <taxon>Pseudomonadati</taxon>
        <taxon>Pseudomonadota</taxon>
        <taxon>Betaproteobacteria</taxon>
        <taxon>Burkholderiales</taxon>
        <taxon>Sphaerotilaceae</taxon>
        <taxon>Ideonella</taxon>
    </lineage>
</organism>
<comment type="subunit">
    <text evidence="8">Part of a complex composed of FtsB, FtsL and FtsQ.</text>
</comment>
<keyword evidence="13" id="KW-1185">Reference proteome</keyword>
<dbReference type="NCBIfam" id="TIGR02209">
    <property type="entry name" value="ftsL_broad"/>
    <property type="match status" value="1"/>
</dbReference>
<dbReference type="GO" id="GO:0043093">
    <property type="term" value="P:FtsZ-dependent cytokinesis"/>
    <property type="evidence" value="ECO:0007669"/>
    <property type="project" value="UniProtKB-UniRule"/>
</dbReference>
<evidence type="ECO:0000256" key="2">
    <source>
        <dbReference type="ARBA" id="ARBA00022475"/>
    </source>
</evidence>
<keyword evidence="5 8" id="KW-1133">Transmembrane helix</keyword>
<dbReference type="InterPro" id="IPR011922">
    <property type="entry name" value="Cell_div_FtsL"/>
</dbReference>
<dbReference type="GO" id="GO:0032153">
    <property type="term" value="C:cell division site"/>
    <property type="evidence" value="ECO:0007669"/>
    <property type="project" value="UniProtKB-UniRule"/>
</dbReference>
<keyword evidence="8" id="KW-0997">Cell inner membrane</keyword>
<evidence type="ECO:0000256" key="8">
    <source>
        <dbReference type="HAMAP-Rule" id="MF_00910"/>
    </source>
</evidence>
<evidence type="ECO:0000256" key="1">
    <source>
        <dbReference type="ARBA" id="ARBA00004401"/>
    </source>
</evidence>
<evidence type="ECO:0000256" key="10">
    <source>
        <dbReference type="SAM" id="Coils"/>
    </source>
</evidence>
<dbReference type="Pfam" id="PF04999">
    <property type="entry name" value="FtsL"/>
    <property type="match status" value="1"/>
</dbReference>
<evidence type="ECO:0000256" key="3">
    <source>
        <dbReference type="ARBA" id="ARBA00022618"/>
    </source>
</evidence>
<dbReference type="GO" id="GO:0005886">
    <property type="term" value="C:plasma membrane"/>
    <property type="evidence" value="ECO:0007669"/>
    <property type="project" value="UniProtKB-SubCell"/>
</dbReference>
<comment type="caution">
    <text evidence="12">The sequence shown here is derived from an EMBL/GenBank/DDBJ whole genome shotgun (WGS) entry which is preliminary data.</text>
</comment>
<keyword evidence="3 8" id="KW-0132">Cell division</keyword>
<dbReference type="AlphaFoldDB" id="A0A643FJY0"/>
<evidence type="ECO:0000256" key="9">
    <source>
        <dbReference type="NCBIfam" id="TIGR02209"/>
    </source>
</evidence>
<keyword evidence="7 8" id="KW-0131">Cell cycle</keyword>
<evidence type="ECO:0000256" key="5">
    <source>
        <dbReference type="ARBA" id="ARBA00022989"/>
    </source>
</evidence>
<keyword evidence="2 8" id="KW-1003">Cell membrane</keyword>
<comment type="subcellular location">
    <subcellularLocation>
        <location evidence="8">Cell inner membrane</location>
        <topology evidence="8">Single-pass type II membrane protein</topology>
    </subcellularLocation>
    <subcellularLocation>
        <location evidence="1">Cell membrane</location>
        <topology evidence="1">Single-pass type II membrane protein</topology>
    </subcellularLocation>
    <text evidence="8">Localizes to the division septum where it forms a ring structure.</text>
</comment>
<protein>
    <recommendedName>
        <fullName evidence="8 9">Cell division protein FtsL</fullName>
    </recommendedName>
</protein>
<gene>
    <name evidence="8 12" type="primary">ftsL</name>
    <name evidence="12" type="ORF">F7Q92_01555</name>
</gene>
<dbReference type="EMBL" id="VZPB01000002">
    <property type="protein sequence ID" value="KAB0585200.1"/>
    <property type="molecule type" value="Genomic_DNA"/>
</dbReference>
<feature type="compositionally biased region" description="Low complexity" evidence="11">
    <location>
        <begin position="89"/>
        <end position="102"/>
    </location>
</feature>
<reference evidence="12 13" key="1">
    <citation type="submission" date="2019-09" db="EMBL/GenBank/DDBJ databases">
        <title>Draft genome sequences of 48 bacterial type strains from the CCUG.</title>
        <authorList>
            <person name="Tunovic T."/>
            <person name="Pineiro-Iglesias B."/>
            <person name="Unosson C."/>
            <person name="Inganas E."/>
            <person name="Ohlen M."/>
            <person name="Cardew S."/>
            <person name="Jensie-Markopoulos S."/>
            <person name="Salva-Serra F."/>
            <person name="Jaen-Luchoro D."/>
            <person name="Karlsson R."/>
            <person name="Svensson-Stadler L."/>
            <person name="Chun J."/>
            <person name="Moore E."/>
        </authorList>
    </citation>
    <scope>NUCLEOTIDE SEQUENCE [LARGE SCALE GENOMIC DNA]</scope>
    <source>
        <strain evidence="12 13">CCUG 30977</strain>
    </source>
</reference>